<keyword evidence="2" id="KW-1185">Reference proteome</keyword>
<sequence length="148" mass="17901">MESNIYDQPKMYFLSFIRTRLVKQTVSYELQCLIISALNHGKNFTLIKILFNARIQTARIIYKIYHRDSRIEIFLKGGNRRSKLTDEQKESLFDILEEDYSHTIQRICDLFFERQNIRIGRSTATRGFKDFHYTLIIFRQIRERRNNP</sequence>
<dbReference type="EMBL" id="JWZT01002401">
    <property type="protein sequence ID" value="KII69505.1"/>
    <property type="molecule type" value="Genomic_DNA"/>
</dbReference>
<protein>
    <submittedName>
        <fullName evidence="1">Uncharacterized protein</fullName>
    </submittedName>
</protein>
<organism evidence="1 2">
    <name type="scientific">Thelohanellus kitauei</name>
    <name type="common">Myxosporean</name>
    <dbReference type="NCBI Taxonomy" id="669202"/>
    <lineage>
        <taxon>Eukaryota</taxon>
        <taxon>Metazoa</taxon>
        <taxon>Cnidaria</taxon>
        <taxon>Myxozoa</taxon>
        <taxon>Myxosporea</taxon>
        <taxon>Bivalvulida</taxon>
        <taxon>Platysporina</taxon>
        <taxon>Myxobolidae</taxon>
        <taxon>Thelohanellus</taxon>
    </lineage>
</organism>
<reference evidence="1 2" key="1">
    <citation type="journal article" date="2014" name="Genome Biol. Evol.">
        <title>The genome of the myxosporean Thelohanellus kitauei shows adaptations to nutrient acquisition within its fish host.</title>
        <authorList>
            <person name="Yang Y."/>
            <person name="Xiong J."/>
            <person name="Zhou Z."/>
            <person name="Huo F."/>
            <person name="Miao W."/>
            <person name="Ran C."/>
            <person name="Liu Y."/>
            <person name="Zhang J."/>
            <person name="Feng J."/>
            <person name="Wang M."/>
            <person name="Wang M."/>
            <person name="Wang L."/>
            <person name="Yao B."/>
        </authorList>
    </citation>
    <scope>NUCLEOTIDE SEQUENCE [LARGE SCALE GENOMIC DNA]</scope>
    <source>
        <strain evidence="1">Wuqing</strain>
    </source>
</reference>
<dbReference type="SUPFAM" id="SSF46689">
    <property type="entry name" value="Homeodomain-like"/>
    <property type="match status" value="1"/>
</dbReference>
<evidence type="ECO:0000313" key="2">
    <source>
        <dbReference type="Proteomes" id="UP000031668"/>
    </source>
</evidence>
<dbReference type="AlphaFoldDB" id="A0A0C2MZE6"/>
<accession>A0A0C2MZE6</accession>
<gene>
    <name evidence="1" type="ORF">RF11_15409</name>
</gene>
<dbReference type="InterPro" id="IPR009057">
    <property type="entry name" value="Homeodomain-like_sf"/>
</dbReference>
<proteinExistence type="predicted"/>
<name>A0A0C2MZE6_THEKT</name>
<dbReference type="Proteomes" id="UP000031668">
    <property type="component" value="Unassembled WGS sequence"/>
</dbReference>
<evidence type="ECO:0000313" key="1">
    <source>
        <dbReference type="EMBL" id="KII69505.1"/>
    </source>
</evidence>
<comment type="caution">
    <text evidence="1">The sequence shown here is derived from an EMBL/GenBank/DDBJ whole genome shotgun (WGS) entry which is preliminary data.</text>
</comment>